<name>A0A372ZIZ5_9ACTN</name>
<feature type="transmembrane region" description="Helical" evidence="1">
    <location>
        <begin position="133"/>
        <end position="156"/>
    </location>
</feature>
<reference evidence="2 3" key="1">
    <citation type="submission" date="2018-08" db="EMBL/GenBank/DDBJ databases">
        <title>Diversity &amp; Physiological Properties of Lignin-Decomposing Actinobacteria from Soil.</title>
        <authorList>
            <person name="Roh S.G."/>
            <person name="Kim S.B."/>
        </authorList>
    </citation>
    <scope>NUCLEOTIDE SEQUENCE [LARGE SCALE GENOMIC DNA]</scope>
    <source>
        <strain evidence="2 3">MMS17-GH009</strain>
    </source>
</reference>
<dbReference type="EMBL" id="QVIG01000003">
    <property type="protein sequence ID" value="RGD55482.1"/>
    <property type="molecule type" value="Genomic_DNA"/>
</dbReference>
<dbReference type="Proteomes" id="UP000263377">
    <property type="component" value="Unassembled WGS sequence"/>
</dbReference>
<protein>
    <submittedName>
        <fullName evidence="2">Uncharacterized protein</fullName>
    </submittedName>
</protein>
<feature type="transmembrane region" description="Helical" evidence="1">
    <location>
        <begin position="97"/>
        <end position="121"/>
    </location>
</feature>
<evidence type="ECO:0000313" key="2">
    <source>
        <dbReference type="EMBL" id="RGD55482.1"/>
    </source>
</evidence>
<feature type="transmembrane region" description="Helical" evidence="1">
    <location>
        <begin position="247"/>
        <end position="268"/>
    </location>
</feature>
<comment type="caution">
    <text evidence="2">The sequence shown here is derived from an EMBL/GenBank/DDBJ whole genome shotgun (WGS) entry which is preliminary data.</text>
</comment>
<evidence type="ECO:0000313" key="3">
    <source>
        <dbReference type="Proteomes" id="UP000263377"/>
    </source>
</evidence>
<feature type="transmembrane region" description="Helical" evidence="1">
    <location>
        <begin position="221"/>
        <end position="240"/>
    </location>
</feature>
<keyword evidence="1" id="KW-0812">Transmembrane</keyword>
<evidence type="ECO:0000256" key="1">
    <source>
        <dbReference type="SAM" id="Phobius"/>
    </source>
</evidence>
<dbReference type="AlphaFoldDB" id="A0A372ZIZ5"/>
<organism evidence="2 3">
    <name type="scientific">Kitasatospora xanthocidica</name>
    <dbReference type="NCBI Taxonomy" id="83382"/>
    <lineage>
        <taxon>Bacteria</taxon>
        <taxon>Bacillati</taxon>
        <taxon>Actinomycetota</taxon>
        <taxon>Actinomycetes</taxon>
        <taxon>Kitasatosporales</taxon>
        <taxon>Streptomycetaceae</taxon>
        <taxon>Kitasatospora</taxon>
    </lineage>
</organism>
<gene>
    <name evidence="2" type="ORF">DR950_39640</name>
</gene>
<keyword evidence="3" id="KW-1185">Reference proteome</keyword>
<keyword evidence="1" id="KW-0472">Membrane</keyword>
<dbReference type="RefSeq" id="WP_117492848.1">
    <property type="nucleotide sequence ID" value="NZ_QVIG01000003.1"/>
</dbReference>
<keyword evidence="1" id="KW-1133">Transmembrane helix</keyword>
<feature type="transmembrane region" description="Helical" evidence="1">
    <location>
        <begin position="163"/>
        <end position="181"/>
    </location>
</feature>
<accession>A0A372ZIZ5</accession>
<feature type="transmembrane region" description="Helical" evidence="1">
    <location>
        <begin position="14"/>
        <end position="33"/>
    </location>
</feature>
<feature type="transmembrane region" description="Helical" evidence="1">
    <location>
        <begin position="53"/>
        <end position="76"/>
    </location>
</feature>
<sequence length="466" mass="49137">MNARVLRTELKRSAAPWAGVVVLGGSLAVFLPFDAFWWHGTAGWTAQWTTMAFWTRSLLTFWWPFVIGVGAVYGLREPRSRMTELLTTTPLPAWRRAALPAGAIGLALAVGFGLLVLVGGVQVASGPTTYTPLGWLPISLVAALALVAGAVFGMGVARALPSVLTPPALVVIVFVGTGLFLRMNNEGAVPTGRVANRFALLSPATPEPRQMLLTLAGSVHLGQTLWLLGLLATGVALLAAATRRARLLAVTPALAGLALALLVLPSAARDVYVVDKAAAALVCDGPVCVTQASRSHLAELTQRSKDALRVLHEVLGDRAPTSVREDTALHELAEARELSADVLLVDFSERLLADATGEQLTRALIAKGLAPSCYPDNDKEGGGHVAIPAQSIAVSWALHDPQLQPLAPKGTTAYEVETWAAADTAWQKLTALPPAEQRSRIVALHAASLSCARQDQIPVLAGEVSR</sequence>
<proteinExistence type="predicted"/>